<dbReference type="InterPro" id="IPR011009">
    <property type="entry name" value="Kinase-like_dom_sf"/>
</dbReference>
<name>A0A3P7NK74_DIBLA</name>
<evidence type="ECO:0000256" key="8">
    <source>
        <dbReference type="RuleBase" id="RU000304"/>
    </source>
</evidence>
<evidence type="ECO:0000259" key="10">
    <source>
        <dbReference type="PROSITE" id="PS50011"/>
    </source>
</evidence>
<dbReference type="GO" id="GO:0005856">
    <property type="term" value="C:cytoskeleton"/>
    <property type="evidence" value="ECO:0007669"/>
    <property type="project" value="TreeGrafter"/>
</dbReference>
<evidence type="ECO:0000256" key="2">
    <source>
        <dbReference type="ARBA" id="ARBA00022527"/>
    </source>
</evidence>
<sequence length="372" mass="41804">MLLEEIGSGSFGRVFRALNQKTGIQCAIKCMKKCPKFEQIIRQELHVFELLELEGPNGDENIVEFYESFSWNGNTCIVFELLCVNLYQIMSRNNFKGLPCMTVKKMSACILNSLKFLHNHQIIHCDLKPENVLMVRPGYPLVKVIDFGSSCRVGHTLYTYIQSRFYRAPEVILGMEYDTAIDIWSLGCIIMELLTGTPLFPGADEYDQMACIVEVLGLPPPSFLRKAKRLRTFFCDSGRLRHHSAGQEKASLTYPARSPLLHTMPRGLPGSLPLEVLLQHSLGGVDSDLLDFIQRCVCWVPSGRLTVIEALNHPWLRSLKSINMRRPEIVDSPEKKENTTNVSEPDGKCANSQLSPSATDPLSATIRLAVEA</sequence>
<proteinExistence type="inferred from homology"/>
<dbReference type="InterPro" id="IPR008271">
    <property type="entry name" value="Ser/Thr_kinase_AS"/>
</dbReference>
<evidence type="ECO:0000256" key="6">
    <source>
        <dbReference type="ARBA" id="ARBA00022840"/>
    </source>
</evidence>
<dbReference type="SMART" id="SM00220">
    <property type="entry name" value="S_TKc"/>
    <property type="match status" value="1"/>
</dbReference>
<dbReference type="Gene3D" id="1.10.510.10">
    <property type="entry name" value="Transferase(Phosphotransferase) domain 1"/>
    <property type="match status" value="1"/>
</dbReference>
<dbReference type="AlphaFoldDB" id="A0A3P7NK74"/>
<keyword evidence="12" id="KW-1185">Reference proteome</keyword>
<reference evidence="11 12" key="1">
    <citation type="submission" date="2018-11" db="EMBL/GenBank/DDBJ databases">
        <authorList>
            <consortium name="Pathogen Informatics"/>
        </authorList>
    </citation>
    <scope>NUCLEOTIDE SEQUENCE [LARGE SCALE GENOMIC DNA]</scope>
</reference>
<dbReference type="SUPFAM" id="SSF56112">
    <property type="entry name" value="Protein kinase-like (PK-like)"/>
    <property type="match status" value="1"/>
</dbReference>
<comment type="similarity">
    <text evidence="1">Belongs to the protein kinase superfamily. CMGC Ser/Thr protein kinase family. MNB/DYRK subfamily.</text>
</comment>
<dbReference type="Pfam" id="PF00069">
    <property type="entry name" value="Pkinase"/>
    <property type="match status" value="1"/>
</dbReference>
<evidence type="ECO:0000256" key="9">
    <source>
        <dbReference type="SAM" id="MobiDB-lite"/>
    </source>
</evidence>
<dbReference type="Gene3D" id="3.30.200.20">
    <property type="entry name" value="Phosphorylase Kinase, domain 1"/>
    <property type="match status" value="1"/>
</dbReference>
<dbReference type="GO" id="GO:0004674">
    <property type="term" value="F:protein serine/threonine kinase activity"/>
    <property type="evidence" value="ECO:0007669"/>
    <property type="project" value="UniProtKB-KW"/>
</dbReference>
<dbReference type="PROSITE" id="PS00107">
    <property type="entry name" value="PROTEIN_KINASE_ATP"/>
    <property type="match status" value="1"/>
</dbReference>
<feature type="region of interest" description="Disordered" evidence="9">
    <location>
        <begin position="328"/>
        <end position="360"/>
    </location>
</feature>
<dbReference type="EMBL" id="UYRU01047762">
    <property type="protein sequence ID" value="VDN09779.1"/>
    <property type="molecule type" value="Genomic_DNA"/>
</dbReference>
<evidence type="ECO:0000313" key="12">
    <source>
        <dbReference type="Proteomes" id="UP000281553"/>
    </source>
</evidence>
<keyword evidence="5" id="KW-0418">Kinase</keyword>
<feature type="binding site" evidence="7">
    <location>
        <position position="29"/>
    </location>
    <ligand>
        <name>ATP</name>
        <dbReference type="ChEBI" id="CHEBI:30616"/>
    </ligand>
</feature>
<organism evidence="11 12">
    <name type="scientific">Dibothriocephalus latus</name>
    <name type="common">Fish tapeworm</name>
    <name type="synonym">Diphyllobothrium latum</name>
    <dbReference type="NCBI Taxonomy" id="60516"/>
    <lineage>
        <taxon>Eukaryota</taxon>
        <taxon>Metazoa</taxon>
        <taxon>Spiralia</taxon>
        <taxon>Lophotrochozoa</taxon>
        <taxon>Platyhelminthes</taxon>
        <taxon>Cestoda</taxon>
        <taxon>Eucestoda</taxon>
        <taxon>Diphyllobothriidea</taxon>
        <taxon>Diphyllobothriidae</taxon>
        <taxon>Dibothriocephalus</taxon>
    </lineage>
</organism>
<evidence type="ECO:0000256" key="1">
    <source>
        <dbReference type="ARBA" id="ARBA00008867"/>
    </source>
</evidence>
<feature type="compositionally biased region" description="Basic and acidic residues" evidence="9">
    <location>
        <begin position="328"/>
        <end position="338"/>
    </location>
</feature>
<dbReference type="InterPro" id="IPR050494">
    <property type="entry name" value="Ser_Thr_dual-spec_kinase"/>
</dbReference>
<evidence type="ECO:0000256" key="4">
    <source>
        <dbReference type="ARBA" id="ARBA00022741"/>
    </source>
</evidence>
<dbReference type="InterPro" id="IPR017441">
    <property type="entry name" value="Protein_kinase_ATP_BS"/>
</dbReference>
<gene>
    <name evidence="11" type="ORF">DILT_LOCUS5610</name>
</gene>
<keyword evidence="4 7" id="KW-0547">Nucleotide-binding</keyword>
<evidence type="ECO:0000256" key="5">
    <source>
        <dbReference type="ARBA" id="ARBA00022777"/>
    </source>
</evidence>
<feature type="compositionally biased region" description="Polar residues" evidence="9">
    <location>
        <begin position="350"/>
        <end position="360"/>
    </location>
</feature>
<evidence type="ECO:0000313" key="11">
    <source>
        <dbReference type="EMBL" id="VDN09779.1"/>
    </source>
</evidence>
<keyword evidence="3" id="KW-0808">Transferase</keyword>
<dbReference type="GO" id="GO:0005737">
    <property type="term" value="C:cytoplasm"/>
    <property type="evidence" value="ECO:0007669"/>
    <property type="project" value="TreeGrafter"/>
</dbReference>
<keyword evidence="2 8" id="KW-0723">Serine/threonine-protein kinase</keyword>
<dbReference type="Proteomes" id="UP000281553">
    <property type="component" value="Unassembled WGS sequence"/>
</dbReference>
<dbReference type="GO" id="GO:0005524">
    <property type="term" value="F:ATP binding"/>
    <property type="evidence" value="ECO:0007669"/>
    <property type="project" value="UniProtKB-UniRule"/>
</dbReference>
<dbReference type="PANTHER" id="PTHR24058:SF22">
    <property type="entry name" value="DUAL SPECIFICITY TYROSINE-PHOSPHORYLATION-REGULATED KINASE 4"/>
    <property type="match status" value="1"/>
</dbReference>
<dbReference type="OrthoDB" id="6246749at2759"/>
<evidence type="ECO:0000256" key="3">
    <source>
        <dbReference type="ARBA" id="ARBA00022679"/>
    </source>
</evidence>
<accession>A0A3P7NK74</accession>
<protein>
    <recommendedName>
        <fullName evidence="10">Protein kinase domain-containing protein</fullName>
    </recommendedName>
</protein>
<feature type="domain" description="Protein kinase" evidence="10">
    <location>
        <begin position="1"/>
        <end position="316"/>
    </location>
</feature>
<dbReference type="InterPro" id="IPR000719">
    <property type="entry name" value="Prot_kinase_dom"/>
</dbReference>
<dbReference type="PANTHER" id="PTHR24058">
    <property type="entry name" value="DUAL SPECIFICITY PROTEIN KINASE"/>
    <property type="match status" value="1"/>
</dbReference>
<keyword evidence="6 7" id="KW-0067">ATP-binding</keyword>
<evidence type="ECO:0000256" key="7">
    <source>
        <dbReference type="PROSITE-ProRule" id="PRU10141"/>
    </source>
</evidence>
<dbReference type="PROSITE" id="PS00108">
    <property type="entry name" value="PROTEIN_KINASE_ST"/>
    <property type="match status" value="1"/>
</dbReference>
<dbReference type="PROSITE" id="PS50011">
    <property type="entry name" value="PROTEIN_KINASE_DOM"/>
    <property type="match status" value="1"/>
</dbReference>